<dbReference type="InterPro" id="IPR016181">
    <property type="entry name" value="Acyl_CoA_acyltransferase"/>
</dbReference>
<dbReference type="Gene3D" id="3.40.630.30">
    <property type="match status" value="1"/>
</dbReference>
<dbReference type="Proteomes" id="UP001519654">
    <property type="component" value="Unassembled WGS sequence"/>
</dbReference>
<gene>
    <name evidence="2" type="ORF">KOI35_13460</name>
</gene>
<protein>
    <submittedName>
        <fullName evidence="2">GNAT family N-acetyltransferase</fullName>
    </submittedName>
</protein>
<dbReference type="InterPro" id="IPR000182">
    <property type="entry name" value="GNAT_dom"/>
</dbReference>
<keyword evidence="3" id="KW-1185">Reference proteome</keyword>
<feature type="domain" description="N-acetyltransferase" evidence="1">
    <location>
        <begin position="5"/>
        <end position="147"/>
    </location>
</feature>
<organism evidence="2 3">
    <name type="scientific">Paractinoplanes bogorensis</name>
    <dbReference type="NCBI Taxonomy" id="1610840"/>
    <lineage>
        <taxon>Bacteria</taxon>
        <taxon>Bacillati</taxon>
        <taxon>Actinomycetota</taxon>
        <taxon>Actinomycetes</taxon>
        <taxon>Micromonosporales</taxon>
        <taxon>Micromonosporaceae</taxon>
        <taxon>Paractinoplanes</taxon>
    </lineage>
</organism>
<dbReference type="PROSITE" id="PS51186">
    <property type="entry name" value="GNAT"/>
    <property type="match status" value="1"/>
</dbReference>
<evidence type="ECO:0000313" key="2">
    <source>
        <dbReference type="EMBL" id="MBU2664505.1"/>
    </source>
</evidence>
<reference evidence="2 3" key="1">
    <citation type="submission" date="2021-06" db="EMBL/GenBank/DDBJ databases">
        <title>Actinoplanes lichenicola sp. nov., and Actinoplanes ovalisporus sp. nov., isolated from lichen in Thailand.</title>
        <authorList>
            <person name="Saeng-In P."/>
            <person name="Kanchanasin P."/>
            <person name="Yuki M."/>
            <person name="Kudo T."/>
            <person name="Ohkuma M."/>
            <person name="Phongsopitanun W."/>
            <person name="Tanasupawat S."/>
        </authorList>
    </citation>
    <scope>NUCLEOTIDE SEQUENCE [LARGE SCALE GENOMIC DNA]</scope>
    <source>
        <strain evidence="2 3">NBRC 110975</strain>
    </source>
</reference>
<name>A0ABS5YM39_9ACTN</name>
<comment type="caution">
    <text evidence="2">The sequence shown here is derived from an EMBL/GenBank/DDBJ whole genome shotgun (WGS) entry which is preliminary data.</text>
</comment>
<dbReference type="Pfam" id="PF00583">
    <property type="entry name" value="Acetyltransf_1"/>
    <property type="match status" value="1"/>
</dbReference>
<evidence type="ECO:0000313" key="3">
    <source>
        <dbReference type="Proteomes" id="UP001519654"/>
    </source>
</evidence>
<dbReference type="SUPFAM" id="SSF55729">
    <property type="entry name" value="Acyl-CoA N-acyltransferases (Nat)"/>
    <property type="match status" value="1"/>
</dbReference>
<dbReference type="RefSeq" id="WP_215787167.1">
    <property type="nucleotide sequence ID" value="NZ_JAHKKG010000004.1"/>
</dbReference>
<dbReference type="CDD" id="cd04301">
    <property type="entry name" value="NAT_SF"/>
    <property type="match status" value="1"/>
</dbReference>
<sequence length="174" mass="18888">MVSVLPTADLTGDMRVEIRRLLDDAFEGAFSDDDWDHSLGGLHFVVERDGRIAAHASVVQRGFFHAGRSWRCGYVEAVAVSPPWRGQGLAGAVMGEAENVIARAYDFGALSASDAGRGLYVSRGWQQWRGRTAVLSPSGLTYTPDDDDSTFVRAPAGIDLDGVLACDWRNGDVW</sequence>
<dbReference type="EMBL" id="JAHKKG010000004">
    <property type="protein sequence ID" value="MBU2664505.1"/>
    <property type="molecule type" value="Genomic_DNA"/>
</dbReference>
<evidence type="ECO:0000259" key="1">
    <source>
        <dbReference type="PROSITE" id="PS51186"/>
    </source>
</evidence>
<accession>A0ABS5YM39</accession>
<proteinExistence type="predicted"/>